<accession>A0A3D9HDA3</accession>
<dbReference type="OrthoDB" id="8727830at2"/>
<dbReference type="PANTHER" id="PTHR37842:SF2">
    <property type="entry name" value="GYLCOSYL HYDROLASE 115 C-TERMINAL DOMAIN-CONTAINING PROTEIN"/>
    <property type="match status" value="1"/>
</dbReference>
<reference evidence="3 4" key="1">
    <citation type="submission" date="2018-07" db="EMBL/GenBank/DDBJ databases">
        <title>Genomic Encyclopedia of Type Strains, Phase III (KMG-III): the genomes of soil and plant-associated and newly described type strains.</title>
        <authorList>
            <person name="Whitman W."/>
        </authorList>
    </citation>
    <scope>NUCLEOTIDE SEQUENCE [LARGE SCALE GENOMIC DNA]</scope>
    <source>
        <strain evidence="3 4">CECT 8487</strain>
    </source>
</reference>
<dbReference type="InterPro" id="IPR041437">
    <property type="entry name" value="GH115_C"/>
</dbReference>
<proteinExistence type="predicted"/>
<dbReference type="GO" id="GO:0005975">
    <property type="term" value="P:carbohydrate metabolic process"/>
    <property type="evidence" value="ECO:0007669"/>
    <property type="project" value="UniProtKB-ARBA"/>
</dbReference>
<dbReference type="Pfam" id="PF17829">
    <property type="entry name" value="GH115_C"/>
    <property type="match status" value="1"/>
</dbReference>
<dbReference type="PANTHER" id="PTHR37842">
    <property type="match status" value="1"/>
</dbReference>
<gene>
    <name evidence="3" type="ORF">DFQ02_10694</name>
</gene>
<keyword evidence="1 3" id="KW-0378">Hydrolase</keyword>
<dbReference type="AlphaFoldDB" id="A0A3D9HDA3"/>
<dbReference type="Gene3D" id="2.60.120.1620">
    <property type="match status" value="1"/>
</dbReference>
<protein>
    <submittedName>
        <fullName evidence="3">Glycosyl hydrolase family 115 (Putative glucuronidase)</fullName>
    </submittedName>
</protein>
<dbReference type="SUPFAM" id="SSF55545">
    <property type="entry name" value="beta-N-acetylhexosaminidase-like domain"/>
    <property type="match status" value="1"/>
</dbReference>
<organism evidence="3 4">
    <name type="scientific">Seonamhaeicola aphaedonensis</name>
    <dbReference type="NCBI Taxonomy" id="1461338"/>
    <lineage>
        <taxon>Bacteria</taxon>
        <taxon>Pseudomonadati</taxon>
        <taxon>Bacteroidota</taxon>
        <taxon>Flavobacteriia</taxon>
        <taxon>Flavobacteriales</taxon>
        <taxon>Flavobacteriaceae</taxon>
    </lineage>
</organism>
<evidence type="ECO:0000313" key="4">
    <source>
        <dbReference type="Proteomes" id="UP000256629"/>
    </source>
</evidence>
<dbReference type="EMBL" id="QRDX01000006">
    <property type="protein sequence ID" value="RED47467.1"/>
    <property type="molecule type" value="Genomic_DNA"/>
</dbReference>
<dbReference type="Pfam" id="PF15979">
    <property type="entry name" value="Glyco_hydro_115"/>
    <property type="match status" value="1"/>
</dbReference>
<dbReference type="Gene3D" id="3.20.20.520">
    <property type="entry name" value="Glycosyl hydrolase family 115"/>
    <property type="match status" value="1"/>
</dbReference>
<dbReference type="Gene3D" id="1.20.58.2150">
    <property type="match status" value="1"/>
</dbReference>
<sequence length="983" mass="112320">MNKRFIKFIFLTICFSIWGQNGIQFPIVQNGEVASIIIDKRDDKVVSIASNILASDIKKVSGKTVVKHQKQAPYQIIAGTLGNSKVINQLIRKHAIDGSQIEGKWETYTIQVIENPSKGIKKALVIIGSDRRGTAYGLLEISRRIGVSPWEWWADVTPEKQESIVLHIENKTYGTPSVKYRGLFLNDEDWGLQRWSALNYEPETGDIGPKTYAKVFELLLRLRANTIWPAMHKCTKAFYHYPQNKIVADNYAIVIGTSHAEPMLCNINAEWNHDTMGDYRYDTNSESIKSLFKKRAKETANFEGIYTVGMRGEHDSPMIVGEDDTDSQVKLLERVITDQREILKANSKKGVTKPQAFVPYKEVLHYYQSGLDLPEDVSLVWTDDNYGYIRQLSNAEEQKRSGGAGVYYHTSYWGRPHDYLWLNSTNPVLMWEEMTKAYEFGSQNIWILNCGDIKPHEYNIELFLDMAWDIDGFKNDDDVRAHHIYWSTREFGKNNATAITNLMYQYNLLAFQRRPEFMAWSSVEPVTKAANTELTQYHYGDEVSKRIKAHQDLITRVKAIQKNIPSHRADAFYQLVYYPISGASNLNFKWLYTYKNAFVASQGRESAKDFATKSLEAYKTIQKDTDYFNNTLQNGKWKHIMSMSPRHLPVFSEPTASIPLTEKSNTLGIAIESYQMEVNDEIINSYADVFPVFNAYTENTYYMDVFLKGQGELEWELQPKADWIILSKTSGKLDKDQLEERIWVTIDWDKVPQGENKKEAPLGHDYQLIPPSYKVNSAIDVATKNKTTTLGVSVFNPKFKDLENYKGFVEDKGFVSINAENYTRKTDGKEAKWTTFTGLGYTGNVSVALPRSATSETTIEGLKQNSPILEYDFYTFNFGEVDLFLQAVPTHAFNNNTGVRCAVAIDDAEPVIVDFQTFGRSETWKENVLKNASVQSVKQIVNKAGKHKLKIWMVDPGVMLDQILINLGGWKTSYAFPSETKLK</sequence>
<evidence type="ECO:0000313" key="3">
    <source>
        <dbReference type="EMBL" id="RED47467.1"/>
    </source>
</evidence>
<dbReference type="InterPro" id="IPR031924">
    <property type="entry name" value="GH115"/>
</dbReference>
<name>A0A3D9HDA3_9FLAO</name>
<dbReference type="RefSeq" id="WP_116524443.1">
    <property type="nucleotide sequence ID" value="NZ_QRDX01000006.1"/>
</dbReference>
<evidence type="ECO:0000259" key="2">
    <source>
        <dbReference type="Pfam" id="PF17829"/>
    </source>
</evidence>
<dbReference type="Proteomes" id="UP000256629">
    <property type="component" value="Unassembled WGS sequence"/>
</dbReference>
<dbReference type="InterPro" id="IPR042301">
    <property type="entry name" value="GH115_sf"/>
</dbReference>
<evidence type="ECO:0000256" key="1">
    <source>
        <dbReference type="ARBA" id="ARBA00022801"/>
    </source>
</evidence>
<dbReference type="InterPro" id="IPR029018">
    <property type="entry name" value="Hex-like_dom2"/>
</dbReference>
<keyword evidence="4" id="KW-1185">Reference proteome</keyword>
<comment type="caution">
    <text evidence="3">The sequence shown here is derived from an EMBL/GenBank/DDBJ whole genome shotgun (WGS) entry which is preliminary data.</text>
</comment>
<feature type="domain" description="Gylcosyl hydrolase 115 C-terminal" evidence="2">
    <location>
        <begin position="807"/>
        <end position="979"/>
    </location>
</feature>
<dbReference type="GO" id="GO:0016787">
    <property type="term" value="F:hydrolase activity"/>
    <property type="evidence" value="ECO:0007669"/>
    <property type="project" value="UniProtKB-KW"/>
</dbReference>
<dbReference type="Gene3D" id="3.30.379.10">
    <property type="entry name" value="Chitobiase/beta-hexosaminidase domain 2-like"/>
    <property type="match status" value="1"/>
</dbReference>